<comment type="similarity">
    <text evidence="2">Belongs to the catalase family.</text>
</comment>
<name>A0A8H7VYA3_9FUNG</name>
<evidence type="ECO:0000313" key="12">
    <source>
        <dbReference type="EMBL" id="KAG2231609.1"/>
    </source>
</evidence>
<dbReference type="PROSITE" id="PS51402">
    <property type="entry name" value="CATALASE_3"/>
    <property type="match status" value="1"/>
</dbReference>
<dbReference type="InterPro" id="IPR020835">
    <property type="entry name" value="Catalase_sf"/>
</dbReference>
<sequence length="235" mass="26382">MKSINLIILLDTLLRLCVFNPIDPVKEVIVVDAGTQETTQFGTKINNTDSLQAGERDWYNLTADKFLQDPDTKTPVFVRFSTVLDSKDAPGTVRDVRDAIKFPNLIHAVKPEPYRYIPQEGTAHCTTYEFFSQGTESVHTVMRALSGGGLVRSFRQVEGFGVHTQASSISDCFRTLEPTFLFENNFQGRKKYSVVIREKSFKLGQAIEEAILKQMFWIHSPIGLNATISPTSTVD</sequence>
<accession>A0A8H7VYA3</accession>
<evidence type="ECO:0000313" key="13">
    <source>
        <dbReference type="Proteomes" id="UP000613177"/>
    </source>
</evidence>
<dbReference type="GO" id="GO:0004096">
    <property type="term" value="F:catalase activity"/>
    <property type="evidence" value="ECO:0007669"/>
    <property type="project" value="UniProtKB-EC"/>
</dbReference>
<comment type="cofactor">
    <cofactor evidence="1">
        <name>heme</name>
        <dbReference type="ChEBI" id="CHEBI:30413"/>
    </cofactor>
</comment>
<dbReference type="EMBL" id="JAEPRE010000143">
    <property type="protein sequence ID" value="KAG2231609.1"/>
    <property type="molecule type" value="Genomic_DNA"/>
</dbReference>
<feature type="domain" description="Catalase core" evidence="11">
    <location>
        <begin position="38"/>
        <end position="235"/>
    </location>
</feature>
<dbReference type="GO" id="GO:0006979">
    <property type="term" value="P:response to oxidative stress"/>
    <property type="evidence" value="ECO:0007669"/>
    <property type="project" value="InterPro"/>
</dbReference>
<protein>
    <recommendedName>
        <fullName evidence="3">catalase</fullName>
        <ecNumber evidence="3">1.11.1.6</ecNumber>
    </recommendedName>
</protein>
<dbReference type="Proteomes" id="UP000613177">
    <property type="component" value="Unassembled WGS sequence"/>
</dbReference>
<dbReference type="Pfam" id="PF00199">
    <property type="entry name" value="Catalase"/>
    <property type="match status" value="1"/>
</dbReference>
<evidence type="ECO:0000256" key="4">
    <source>
        <dbReference type="ARBA" id="ARBA00022559"/>
    </source>
</evidence>
<feature type="signal peptide" evidence="10">
    <location>
        <begin position="1"/>
        <end position="19"/>
    </location>
</feature>
<dbReference type="PANTHER" id="PTHR42821:SF3">
    <property type="entry name" value="CATALASE B"/>
    <property type="match status" value="1"/>
</dbReference>
<evidence type="ECO:0000256" key="8">
    <source>
        <dbReference type="ARBA" id="ARBA00023004"/>
    </source>
</evidence>
<dbReference type="SUPFAM" id="SSF56634">
    <property type="entry name" value="Heme-dependent catalase-like"/>
    <property type="match status" value="1"/>
</dbReference>
<evidence type="ECO:0000256" key="5">
    <source>
        <dbReference type="ARBA" id="ARBA00022617"/>
    </source>
</evidence>
<comment type="caution">
    <text evidence="12">The sequence shown here is derived from an EMBL/GenBank/DDBJ whole genome shotgun (WGS) entry which is preliminary data.</text>
</comment>
<keyword evidence="8" id="KW-0408">Iron</keyword>
<keyword evidence="13" id="KW-1185">Reference proteome</keyword>
<dbReference type="InterPro" id="IPR018028">
    <property type="entry name" value="Catalase"/>
</dbReference>
<keyword evidence="5" id="KW-0349">Heme</keyword>
<dbReference type="GO" id="GO:0042744">
    <property type="term" value="P:hydrogen peroxide catabolic process"/>
    <property type="evidence" value="ECO:0007669"/>
    <property type="project" value="UniProtKB-KW"/>
</dbReference>
<feature type="chain" id="PRO_5034302707" description="catalase" evidence="10">
    <location>
        <begin position="20"/>
        <end position="235"/>
    </location>
</feature>
<evidence type="ECO:0000256" key="6">
    <source>
        <dbReference type="ARBA" id="ARBA00022723"/>
    </source>
</evidence>
<proteinExistence type="inferred from homology"/>
<dbReference type="EC" id="1.11.1.6" evidence="3"/>
<dbReference type="InterPro" id="IPR011614">
    <property type="entry name" value="Catalase_core"/>
</dbReference>
<dbReference type="AlphaFoldDB" id="A0A8H7VYA3"/>
<keyword evidence="6" id="KW-0479">Metal-binding</keyword>
<dbReference type="PANTHER" id="PTHR42821">
    <property type="entry name" value="CATALASE"/>
    <property type="match status" value="1"/>
</dbReference>
<keyword evidence="10" id="KW-0732">Signal</keyword>
<reference evidence="12" key="1">
    <citation type="submission" date="2021-01" db="EMBL/GenBank/DDBJ databases">
        <title>Metabolic potential, ecology and presence of endohyphal bacteria is reflected in genomic diversity of Mucoromycotina.</title>
        <authorList>
            <person name="Muszewska A."/>
            <person name="Okrasinska A."/>
            <person name="Steczkiewicz K."/>
            <person name="Drgas O."/>
            <person name="Orlowska M."/>
            <person name="Perlinska-Lenart U."/>
            <person name="Aleksandrzak-Piekarczyk T."/>
            <person name="Szatraj K."/>
            <person name="Zielenkiewicz U."/>
            <person name="Pilsyk S."/>
            <person name="Malc E."/>
            <person name="Mieczkowski P."/>
            <person name="Kruszewska J.S."/>
            <person name="Biernat P."/>
            <person name="Pawlowska J."/>
        </authorList>
    </citation>
    <scope>NUCLEOTIDE SEQUENCE</scope>
    <source>
        <strain evidence="12">WA0000018081</strain>
    </source>
</reference>
<evidence type="ECO:0000256" key="7">
    <source>
        <dbReference type="ARBA" id="ARBA00023002"/>
    </source>
</evidence>
<dbReference type="GO" id="GO:0046872">
    <property type="term" value="F:metal ion binding"/>
    <property type="evidence" value="ECO:0007669"/>
    <property type="project" value="UniProtKB-KW"/>
</dbReference>
<organism evidence="12 13">
    <name type="scientific">Thamnidium elegans</name>
    <dbReference type="NCBI Taxonomy" id="101142"/>
    <lineage>
        <taxon>Eukaryota</taxon>
        <taxon>Fungi</taxon>
        <taxon>Fungi incertae sedis</taxon>
        <taxon>Mucoromycota</taxon>
        <taxon>Mucoromycotina</taxon>
        <taxon>Mucoromycetes</taxon>
        <taxon>Mucorales</taxon>
        <taxon>Mucorineae</taxon>
        <taxon>Mucoraceae</taxon>
        <taxon>Thamnidium</taxon>
    </lineage>
</organism>
<evidence type="ECO:0000256" key="1">
    <source>
        <dbReference type="ARBA" id="ARBA00001971"/>
    </source>
</evidence>
<keyword evidence="9" id="KW-0376">Hydrogen peroxide</keyword>
<keyword evidence="4" id="KW-0575">Peroxidase</keyword>
<evidence type="ECO:0000259" key="11">
    <source>
        <dbReference type="SMART" id="SM01060"/>
    </source>
</evidence>
<gene>
    <name evidence="12" type="ORF">INT48_006695</name>
</gene>
<evidence type="ECO:0000256" key="9">
    <source>
        <dbReference type="ARBA" id="ARBA00023324"/>
    </source>
</evidence>
<dbReference type="GO" id="GO:0020037">
    <property type="term" value="F:heme binding"/>
    <property type="evidence" value="ECO:0007669"/>
    <property type="project" value="InterPro"/>
</dbReference>
<keyword evidence="7" id="KW-0560">Oxidoreductase</keyword>
<evidence type="ECO:0000256" key="3">
    <source>
        <dbReference type="ARBA" id="ARBA00012314"/>
    </source>
</evidence>
<evidence type="ECO:0000256" key="2">
    <source>
        <dbReference type="ARBA" id="ARBA00005329"/>
    </source>
</evidence>
<dbReference type="Gene3D" id="2.40.180.10">
    <property type="entry name" value="Catalase core domain"/>
    <property type="match status" value="2"/>
</dbReference>
<evidence type="ECO:0000256" key="10">
    <source>
        <dbReference type="SAM" id="SignalP"/>
    </source>
</evidence>
<dbReference type="SMART" id="SM01060">
    <property type="entry name" value="Catalase"/>
    <property type="match status" value="1"/>
</dbReference>
<dbReference type="InterPro" id="IPR024712">
    <property type="entry name" value="Catalase_clade2"/>
</dbReference>
<dbReference type="GO" id="GO:0005829">
    <property type="term" value="C:cytosol"/>
    <property type="evidence" value="ECO:0007669"/>
    <property type="project" value="TreeGrafter"/>
</dbReference>